<dbReference type="EMBL" id="BSRZ01000008">
    <property type="protein sequence ID" value="GLW65278.1"/>
    <property type="molecule type" value="Genomic_DNA"/>
</dbReference>
<name>A0A9W6PYG1_9ACTN</name>
<evidence type="ECO:0000313" key="2">
    <source>
        <dbReference type="Proteomes" id="UP001165124"/>
    </source>
</evidence>
<dbReference type="AlphaFoldDB" id="A0A9W6PYG1"/>
<organism evidence="1 2">
    <name type="scientific">Actinomadura rubrobrunea</name>
    <dbReference type="NCBI Taxonomy" id="115335"/>
    <lineage>
        <taxon>Bacteria</taxon>
        <taxon>Bacillati</taxon>
        <taxon>Actinomycetota</taxon>
        <taxon>Actinomycetes</taxon>
        <taxon>Streptosporangiales</taxon>
        <taxon>Thermomonosporaceae</taxon>
        <taxon>Actinomadura</taxon>
    </lineage>
</organism>
<evidence type="ECO:0000313" key="1">
    <source>
        <dbReference type="EMBL" id="GLW65278.1"/>
    </source>
</evidence>
<comment type="caution">
    <text evidence="1">The sequence shown here is derived from an EMBL/GenBank/DDBJ whole genome shotgun (WGS) entry which is preliminary data.</text>
</comment>
<keyword evidence="2" id="KW-1185">Reference proteome</keyword>
<dbReference type="Proteomes" id="UP001165124">
    <property type="component" value="Unassembled WGS sequence"/>
</dbReference>
<protein>
    <submittedName>
        <fullName evidence="1">Uncharacterized protein</fullName>
    </submittedName>
</protein>
<accession>A0A9W6PYG1</accession>
<sequence length="60" mass="6338">MKGVPDAVGRPEYDAASDIWWERLADAYEQGLPAADAVLRWRGAPEEPRAGGISGGRAGA</sequence>
<proteinExistence type="predicted"/>
<gene>
    <name evidence="1" type="ORF">Arub01_35220</name>
</gene>
<reference evidence="1" key="1">
    <citation type="submission" date="2023-02" db="EMBL/GenBank/DDBJ databases">
        <title>Actinomadura rubrobrunea NBRC 14622.</title>
        <authorList>
            <person name="Ichikawa N."/>
            <person name="Sato H."/>
            <person name="Tonouchi N."/>
        </authorList>
    </citation>
    <scope>NUCLEOTIDE SEQUENCE</scope>
    <source>
        <strain evidence="1">NBRC 14622</strain>
    </source>
</reference>